<dbReference type="Pfam" id="PF10283">
    <property type="entry name" value="zf-CCHH"/>
    <property type="match status" value="1"/>
</dbReference>
<gene>
    <name evidence="3" type="ORF">LPLAT_LOCUS7915</name>
</gene>
<protein>
    <recommendedName>
        <fullName evidence="2">PBZ-type domain-containing protein</fullName>
    </recommendedName>
</protein>
<proteinExistence type="predicted"/>
<dbReference type="AlphaFoldDB" id="A0AAV2NSF7"/>
<dbReference type="Proteomes" id="UP001497644">
    <property type="component" value="Chromosome 3"/>
</dbReference>
<dbReference type="EMBL" id="OZ034826">
    <property type="protein sequence ID" value="CAL1682017.1"/>
    <property type="molecule type" value="Genomic_DNA"/>
</dbReference>
<organism evidence="3 4">
    <name type="scientific">Lasius platythorax</name>
    <dbReference type="NCBI Taxonomy" id="488582"/>
    <lineage>
        <taxon>Eukaryota</taxon>
        <taxon>Metazoa</taxon>
        <taxon>Ecdysozoa</taxon>
        <taxon>Arthropoda</taxon>
        <taxon>Hexapoda</taxon>
        <taxon>Insecta</taxon>
        <taxon>Pterygota</taxon>
        <taxon>Neoptera</taxon>
        <taxon>Endopterygota</taxon>
        <taxon>Hymenoptera</taxon>
        <taxon>Apocrita</taxon>
        <taxon>Aculeata</taxon>
        <taxon>Formicoidea</taxon>
        <taxon>Formicidae</taxon>
        <taxon>Formicinae</taxon>
        <taxon>Lasius</taxon>
        <taxon>Lasius</taxon>
    </lineage>
</organism>
<evidence type="ECO:0000256" key="1">
    <source>
        <dbReference type="SAM" id="MobiDB-lite"/>
    </source>
</evidence>
<dbReference type="InterPro" id="IPR019406">
    <property type="entry name" value="APLF_PBZ"/>
</dbReference>
<feature type="compositionally biased region" description="Low complexity" evidence="1">
    <location>
        <begin position="182"/>
        <end position="192"/>
    </location>
</feature>
<reference evidence="3" key="1">
    <citation type="submission" date="2024-04" db="EMBL/GenBank/DDBJ databases">
        <authorList>
            <consortium name="Molecular Ecology Group"/>
        </authorList>
    </citation>
    <scope>NUCLEOTIDE SEQUENCE</scope>
</reference>
<sequence length="201" mass="22892">MAMSSTVKKRCPFMEKCYRKNPIHFSKMSHPHLEKLLINQLDGTIEIPEVLHFACNDHSQLLDQLKVLRMVLRKEREKNQDNPLPISSLSSEIQSLSTATSDIKENLKEKVERHKNAMIQKRQDKQIDAEAQALSKALINKECESSEGTKAKKRSQESFSAAFVTKKMKRMSIESSNHAKDSQQNISDSQSSFTSNEQNAS</sequence>
<name>A0AAV2NSF7_9HYME</name>
<keyword evidence="4" id="KW-1185">Reference proteome</keyword>
<feature type="domain" description="PBZ-type" evidence="2">
    <location>
        <begin position="8"/>
        <end position="32"/>
    </location>
</feature>
<accession>A0AAV2NSF7</accession>
<evidence type="ECO:0000313" key="4">
    <source>
        <dbReference type="Proteomes" id="UP001497644"/>
    </source>
</evidence>
<evidence type="ECO:0000259" key="2">
    <source>
        <dbReference type="Pfam" id="PF10283"/>
    </source>
</evidence>
<feature type="region of interest" description="Disordered" evidence="1">
    <location>
        <begin position="170"/>
        <end position="201"/>
    </location>
</feature>
<evidence type="ECO:0000313" key="3">
    <source>
        <dbReference type="EMBL" id="CAL1682017.1"/>
    </source>
</evidence>